<keyword evidence="3" id="KW-1185">Reference proteome</keyword>
<dbReference type="InterPro" id="IPR051091">
    <property type="entry name" value="O-Glucosyltr/Glycosyltrsf_90"/>
</dbReference>
<evidence type="ECO:0000313" key="3">
    <source>
        <dbReference type="Proteomes" id="UP000026915"/>
    </source>
</evidence>
<dbReference type="OMA" id="IMFKIEN"/>
<dbReference type="Pfam" id="PF05686">
    <property type="entry name" value="Glyco_transf_90"/>
    <property type="match status" value="1"/>
</dbReference>
<dbReference type="Proteomes" id="UP000026915">
    <property type="component" value="Chromosome 7"/>
</dbReference>
<dbReference type="PANTHER" id="PTHR12203">
    <property type="entry name" value="KDEL LYS-ASP-GLU-LEU CONTAINING - RELATED"/>
    <property type="match status" value="1"/>
</dbReference>
<dbReference type="InParanoid" id="A0A061F9I7"/>
<evidence type="ECO:0000313" key="2">
    <source>
        <dbReference type="EMBL" id="EOY13656.1"/>
    </source>
</evidence>
<dbReference type="InterPro" id="IPR006598">
    <property type="entry name" value="CAP10"/>
</dbReference>
<dbReference type="PANTHER" id="PTHR12203:SF85">
    <property type="entry name" value="GLYCOSYLTRANSFERASE FAMILY 90 PROTEIN"/>
    <property type="match status" value="1"/>
</dbReference>
<dbReference type="EMBL" id="CM001885">
    <property type="protein sequence ID" value="EOY13656.1"/>
    <property type="molecule type" value="Genomic_DNA"/>
</dbReference>
<reference evidence="2 3" key="1">
    <citation type="journal article" date="2013" name="Genome Biol.">
        <title>The genome sequence of the most widely cultivated cacao type and its use to identify candidate genes regulating pod color.</title>
        <authorList>
            <person name="Motamayor J.C."/>
            <person name="Mockaitis K."/>
            <person name="Schmutz J."/>
            <person name="Haiminen N."/>
            <person name="Iii D.L."/>
            <person name="Cornejo O."/>
            <person name="Findley S.D."/>
            <person name="Zheng P."/>
            <person name="Utro F."/>
            <person name="Royaert S."/>
            <person name="Saski C."/>
            <person name="Jenkins J."/>
            <person name="Podicheti R."/>
            <person name="Zhao M."/>
            <person name="Scheffler B.E."/>
            <person name="Stack J.C."/>
            <person name="Feltus F.A."/>
            <person name="Mustiga G.M."/>
            <person name="Amores F."/>
            <person name="Phillips W."/>
            <person name="Marelli J.P."/>
            <person name="May G.D."/>
            <person name="Shapiro H."/>
            <person name="Ma J."/>
            <person name="Bustamante C.D."/>
            <person name="Schnell R.J."/>
            <person name="Main D."/>
            <person name="Gilbert D."/>
            <person name="Parida L."/>
            <person name="Kuhn D.N."/>
        </authorList>
    </citation>
    <scope>NUCLEOTIDE SEQUENCE [LARGE SCALE GENOMIC DNA]</scope>
    <source>
        <strain evidence="3">cv. Matina 1-6</strain>
    </source>
</reference>
<dbReference type="eggNOG" id="KOG2458">
    <property type="taxonomic scope" value="Eukaryota"/>
</dbReference>
<dbReference type="Gramene" id="EOY13656">
    <property type="protein sequence ID" value="EOY13656"/>
    <property type="gene ID" value="TCM_032285"/>
</dbReference>
<dbReference type="STRING" id="3641.A0A061F9I7"/>
<protein>
    <recommendedName>
        <fullName evidence="1">Glycosyl transferase CAP10 domain-containing protein</fullName>
    </recommendedName>
</protein>
<feature type="domain" description="Glycosyl transferase CAP10" evidence="1">
    <location>
        <begin position="1"/>
        <end position="101"/>
    </location>
</feature>
<gene>
    <name evidence="2" type="ORF">TCM_032285</name>
</gene>
<dbReference type="AlphaFoldDB" id="A0A061F9I7"/>
<organism evidence="2 3">
    <name type="scientific">Theobroma cacao</name>
    <name type="common">Cacao</name>
    <name type="synonym">Cocoa</name>
    <dbReference type="NCBI Taxonomy" id="3641"/>
    <lineage>
        <taxon>Eukaryota</taxon>
        <taxon>Viridiplantae</taxon>
        <taxon>Streptophyta</taxon>
        <taxon>Embryophyta</taxon>
        <taxon>Tracheophyta</taxon>
        <taxon>Spermatophyta</taxon>
        <taxon>Magnoliopsida</taxon>
        <taxon>eudicotyledons</taxon>
        <taxon>Gunneridae</taxon>
        <taxon>Pentapetalae</taxon>
        <taxon>rosids</taxon>
        <taxon>malvids</taxon>
        <taxon>Malvales</taxon>
        <taxon>Malvaceae</taxon>
        <taxon>Byttnerioideae</taxon>
        <taxon>Theobroma</taxon>
    </lineage>
</organism>
<dbReference type="HOGENOM" id="CLU_2296810_0_0_1"/>
<evidence type="ECO:0000259" key="1">
    <source>
        <dbReference type="Pfam" id="PF05686"/>
    </source>
</evidence>
<sequence length="101" mass="11563">MIERGKSSAELRLVIVKGEVCMEMFGEPYETKDLFTLYGTLQLLRFYPGKVPNLDLFVLTGDKKRIKKTDYPGPNATSPPPLFHYCGEEEALDIVFPNWTF</sequence>
<proteinExistence type="predicted"/>
<name>A0A061F9I7_THECC</name>
<accession>A0A061F9I7</accession>